<dbReference type="AlphaFoldDB" id="A0A317CHQ7"/>
<dbReference type="InterPro" id="IPR002510">
    <property type="entry name" value="Metalloprtase-TldD/E_N"/>
</dbReference>
<dbReference type="InterPro" id="IPR045570">
    <property type="entry name" value="Metalloprtase-TldD/E_cen_dom"/>
</dbReference>
<dbReference type="Gene3D" id="3.30.2290.10">
    <property type="entry name" value="PmbA/TldD superfamily"/>
    <property type="match status" value="1"/>
</dbReference>
<accession>A0A317CHQ7</accession>
<comment type="caution">
    <text evidence="8">The sequence shown here is derived from an EMBL/GenBank/DDBJ whole genome shotgun (WGS) entry which is preliminary data.</text>
</comment>
<dbReference type="InterPro" id="IPR035068">
    <property type="entry name" value="TldD/PmbA_N"/>
</dbReference>
<evidence type="ECO:0000259" key="6">
    <source>
        <dbReference type="Pfam" id="PF19289"/>
    </source>
</evidence>
<evidence type="ECO:0000259" key="7">
    <source>
        <dbReference type="Pfam" id="PF19290"/>
    </source>
</evidence>
<dbReference type="InterPro" id="IPR051463">
    <property type="entry name" value="Peptidase_U62_metallo"/>
</dbReference>
<protein>
    <submittedName>
        <fullName evidence="8">Peptidase C69</fullName>
    </submittedName>
</protein>
<comment type="similarity">
    <text evidence="1">Belongs to the peptidase U62 family.</text>
</comment>
<feature type="domain" description="Metalloprotease TldD/E N-terminal" evidence="5">
    <location>
        <begin position="22"/>
        <end position="81"/>
    </location>
</feature>
<sequence>MLNPIVAQSVIDHALSLGADFAELFIEKHRTASVNTLSATVESVNSGIDFGIGLRIVFGGKVLYGYTNQTDEELLKRIASNLAARDRRDRVNLFTNFDFSVMPDKHPSRIILSKDAAIDSKVAFLVKADGVARAVSESISQTRGYCMQREQDIEIFNSEGLHTTDTRNYIRAGITSIATDGTEQSVGGWNDGGLLGWELSESMDAVIAGEEASRQALVNLTAKPCPSGRMPVVIGNGFGGVIFHEACGHLLETTSVAKKASVFHDKMGEMIANPVVNAVDDGTMANEWGSINIDDEGMATQRTQLIKDGKLTNFLVDRVGGEKTGFPRSGSGRRENYRYAPTSRMRNTFIEAGDSNLDEMIASIDKGIFASHMGGGSVQPGTGEFNFAVNEGYYVENGKILYPIKSATLISTGPAVLKEISMVGQDFALACGMCGSSSGSVPTTVGQPAIKVDDILVGGNA</sequence>
<evidence type="ECO:0000256" key="3">
    <source>
        <dbReference type="ARBA" id="ARBA00022801"/>
    </source>
</evidence>
<evidence type="ECO:0000313" key="8">
    <source>
        <dbReference type="EMBL" id="PWQ98088.1"/>
    </source>
</evidence>
<dbReference type="Proteomes" id="UP000245506">
    <property type="component" value="Unassembled WGS sequence"/>
</dbReference>
<evidence type="ECO:0000256" key="4">
    <source>
        <dbReference type="ARBA" id="ARBA00023049"/>
    </source>
</evidence>
<evidence type="ECO:0000256" key="2">
    <source>
        <dbReference type="ARBA" id="ARBA00022670"/>
    </source>
</evidence>
<name>A0A317CHQ7_9GAMM</name>
<dbReference type="RefSeq" id="WP_109822302.1">
    <property type="nucleotide sequence ID" value="NZ_QGKL01000014.1"/>
</dbReference>
<dbReference type="PANTHER" id="PTHR30624">
    <property type="entry name" value="UNCHARACTERIZED PROTEIN TLDD AND PMBA"/>
    <property type="match status" value="1"/>
</dbReference>
<evidence type="ECO:0000313" key="9">
    <source>
        <dbReference type="Proteomes" id="UP000245506"/>
    </source>
</evidence>
<evidence type="ECO:0000256" key="1">
    <source>
        <dbReference type="ARBA" id="ARBA00005836"/>
    </source>
</evidence>
<proteinExistence type="inferred from homology"/>
<dbReference type="Pfam" id="PF19290">
    <property type="entry name" value="PmbA_TldD_2nd"/>
    <property type="match status" value="1"/>
</dbReference>
<feature type="domain" description="Metalloprotease TldD/E central" evidence="7">
    <location>
        <begin position="115"/>
        <end position="220"/>
    </location>
</feature>
<dbReference type="SUPFAM" id="SSF111283">
    <property type="entry name" value="Putative modulator of DNA gyrase, PmbA/TldD"/>
    <property type="match status" value="1"/>
</dbReference>
<feature type="domain" description="Metalloprotease TldD/E C-terminal" evidence="6">
    <location>
        <begin position="227"/>
        <end position="459"/>
    </location>
</feature>
<dbReference type="GO" id="GO:0006508">
    <property type="term" value="P:proteolysis"/>
    <property type="evidence" value="ECO:0007669"/>
    <property type="project" value="UniProtKB-KW"/>
</dbReference>
<dbReference type="GO" id="GO:0008237">
    <property type="term" value="F:metallopeptidase activity"/>
    <property type="evidence" value="ECO:0007669"/>
    <property type="project" value="UniProtKB-KW"/>
</dbReference>
<dbReference type="OrthoDB" id="9803213at2"/>
<evidence type="ECO:0000259" key="5">
    <source>
        <dbReference type="Pfam" id="PF01523"/>
    </source>
</evidence>
<dbReference type="Pfam" id="PF01523">
    <property type="entry name" value="PmbA_TldD_1st"/>
    <property type="match status" value="1"/>
</dbReference>
<reference evidence="8 9" key="1">
    <citation type="submission" date="2018-05" db="EMBL/GenBank/DDBJ databases">
        <title>Leucothrix arctica sp. nov., isolated from Arctic seawater.</title>
        <authorList>
            <person name="Choi A."/>
            <person name="Baek K."/>
        </authorList>
    </citation>
    <scope>NUCLEOTIDE SEQUENCE [LARGE SCALE GENOMIC DNA]</scope>
    <source>
        <strain evidence="8 9">IMCC9719</strain>
    </source>
</reference>
<dbReference type="PANTHER" id="PTHR30624:SF4">
    <property type="entry name" value="METALLOPROTEASE TLDD"/>
    <property type="match status" value="1"/>
</dbReference>
<keyword evidence="3" id="KW-0378">Hydrolase</keyword>
<dbReference type="EMBL" id="QGKL01000014">
    <property type="protein sequence ID" value="PWQ98088.1"/>
    <property type="molecule type" value="Genomic_DNA"/>
</dbReference>
<keyword evidence="4" id="KW-0482">Metalloprotease</keyword>
<gene>
    <name evidence="8" type="ORF">DKT75_04800</name>
</gene>
<keyword evidence="9" id="KW-1185">Reference proteome</keyword>
<organism evidence="8 9">
    <name type="scientific">Leucothrix arctica</name>
    <dbReference type="NCBI Taxonomy" id="1481894"/>
    <lineage>
        <taxon>Bacteria</taxon>
        <taxon>Pseudomonadati</taxon>
        <taxon>Pseudomonadota</taxon>
        <taxon>Gammaproteobacteria</taxon>
        <taxon>Thiotrichales</taxon>
        <taxon>Thiotrichaceae</taxon>
        <taxon>Leucothrix</taxon>
    </lineage>
</organism>
<dbReference type="InterPro" id="IPR045569">
    <property type="entry name" value="Metalloprtase-TldD/E_C"/>
</dbReference>
<dbReference type="Pfam" id="PF19289">
    <property type="entry name" value="PmbA_TldD_3rd"/>
    <property type="match status" value="1"/>
</dbReference>
<dbReference type="GO" id="GO:0005829">
    <property type="term" value="C:cytosol"/>
    <property type="evidence" value="ECO:0007669"/>
    <property type="project" value="TreeGrafter"/>
</dbReference>
<keyword evidence="2" id="KW-0645">Protease</keyword>
<dbReference type="InterPro" id="IPR036059">
    <property type="entry name" value="TldD/PmbA_sf"/>
</dbReference>